<dbReference type="AlphaFoldDB" id="A0A372NZC6"/>
<proteinExistence type="predicted"/>
<dbReference type="OrthoDB" id="1442826at2"/>
<organism evidence="1 2">
    <name type="scientific">Mucilaginibacter conchicola</name>
    <dbReference type="NCBI Taxonomy" id="2303333"/>
    <lineage>
        <taxon>Bacteria</taxon>
        <taxon>Pseudomonadati</taxon>
        <taxon>Bacteroidota</taxon>
        <taxon>Sphingobacteriia</taxon>
        <taxon>Sphingobacteriales</taxon>
        <taxon>Sphingobacteriaceae</taxon>
        <taxon>Mucilaginibacter</taxon>
    </lineage>
</organism>
<evidence type="ECO:0000313" key="2">
    <source>
        <dbReference type="Proteomes" id="UP000264217"/>
    </source>
</evidence>
<comment type="caution">
    <text evidence="1">The sequence shown here is derived from an EMBL/GenBank/DDBJ whole genome shotgun (WGS) entry which is preliminary data.</text>
</comment>
<dbReference type="Proteomes" id="UP000264217">
    <property type="component" value="Unassembled WGS sequence"/>
</dbReference>
<sequence>MNKPNAKSKSFAISNAELSGYGKLLRQMSRDERLNATHISLFSGLFVQWQRNSYISPFAITRKLLMAYSRIASIATYHKCIKELDAYGYIRYQPSYHPKKGSLVWWPAGWETETV</sequence>
<gene>
    <name evidence="1" type="ORF">D0C36_04860</name>
</gene>
<reference evidence="1 2" key="1">
    <citation type="submission" date="2018-08" db="EMBL/GenBank/DDBJ databases">
        <title>Mucilaginibacter sp. MYSH2.</title>
        <authorList>
            <person name="Seo T."/>
        </authorList>
    </citation>
    <scope>NUCLEOTIDE SEQUENCE [LARGE SCALE GENOMIC DNA]</scope>
    <source>
        <strain evidence="1 2">MYSH2</strain>
    </source>
</reference>
<evidence type="ECO:0000313" key="1">
    <source>
        <dbReference type="EMBL" id="RFZ94867.1"/>
    </source>
</evidence>
<dbReference type="EMBL" id="QWDC01000001">
    <property type="protein sequence ID" value="RFZ94867.1"/>
    <property type="molecule type" value="Genomic_DNA"/>
</dbReference>
<keyword evidence="2" id="KW-1185">Reference proteome</keyword>
<dbReference type="RefSeq" id="WP_117390425.1">
    <property type="nucleotide sequence ID" value="NZ_QWDC01000001.1"/>
</dbReference>
<protein>
    <submittedName>
        <fullName evidence="1">Uncharacterized protein</fullName>
    </submittedName>
</protein>
<accession>A0A372NZC6</accession>
<name>A0A372NZC6_9SPHI</name>